<dbReference type="PANTHER" id="PTHR34819">
    <property type="entry name" value="LARGE CYSTEINE-RICH PERIPLASMIC PROTEIN OMCB"/>
    <property type="match status" value="1"/>
</dbReference>
<feature type="domain" description="DUF6923" evidence="6">
    <location>
        <begin position="37"/>
        <end position="271"/>
    </location>
</feature>
<dbReference type="InterPro" id="IPR012291">
    <property type="entry name" value="CBM2_carb-bd_dom_sf"/>
</dbReference>
<evidence type="ECO:0000256" key="4">
    <source>
        <dbReference type="SAM" id="SignalP"/>
    </source>
</evidence>
<evidence type="ECO:0000259" key="5">
    <source>
        <dbReference type="Pfam" id="PF01345"/>
    </source>
</evidence>
<dbReference type="Pfam" id="PF21959">
    <property type="entry name" value="DUF6923"/>
    <property type="match status" value="1"/>
</dbReference>
<name>A0ABT0FAR6_9MICO</name>
<dbReference type="SUPFAM" id="SSF49384">
    <property type="entry name" value="Carbohydrate-binding domain"/>
    <property type="match status" value="1"/>
</dbReference>
<evidence type="ECO:0000313" key="9">
    <source>
        <dbReference type="Proteomes" id="UP001300096"/>
    </source>
</evidence>
<dbReference type="InterPro" id="IPR051172">
    <property type="entry name" value="Chlamydia_OmcB"/>
</dbReference>
<keyword evidence="3" id="KW-0812">Transmembrane</keyword>
<dbReference type="PANTHER" id="PTHR34819:SF3">
    <property type="entry name" value="CELL SURFACE PROTEIN"/>
    <property type="match status" value="1"/>
</dbReference>
<gene>
    <name evidence="8" type="ORF">KZC51_01435</name>
</gene>
<keyword evidence="3" id="KW-1133">Transmembrane helix</keyword>
<dbReference type="NCBIfam" id="TIGR01451">
    <property type="entry name" value="B_ant_repeat"/>
    <property type="match status" value="3"/>
</dbReference>
<keyword evidence="9" id="KW-1185">Reference proteome</keyword>
<evidence type="ECO:0000259" key="6">
    <source>
        <dbReference type="Pfam" id="PF21959"/>
    </source>
</evidence>
<evidence type="ECO:0000313" key="8">
    <source>
        <dbReference type="EMBL" id="MCK2034784.1"/>
    </source>
</evidence>
<keyword evidence="1" id="KW-0378">Hydrolase</keyword>
<dbReference type="Pfam" id="PF25549">
    <property type="entry name" value="DUF7927"/>
    <property type="match status" value="2"/>
</dbReference>
<comment type="caution">
    <text evidence="8">The sequence shown here is derived from an EMBL/GenBank/DDBJ whole genome shotgun (WGS) entry which is preliminary data.</text>
</comment>
<dbReference type="InterPro" id="IPR047589">
    <property type="entry name" value="DUF11_rpt"/>
</dbReference>
<feature type="domain" description="DUF11" evidence="5">
    <location>
        <begin position="275"/>
        <end position="388"/>
    </location>
</feature>
<dbReference type="InterPro" id="IPR057687">
    <property type="entry name" value="DUF7927"/>
</dbReference>
<keyword evidence="4" id="KW-0732">Signal</keyword>
<dbReference type="Proteomes" id="UP001300096">
    <property type="component" value="Unassembled WGS sequence"/>
</dbReference>
<reference evidence="8 9" key="1">
    <citation type="submission" date="2021-06" db="EMBL/GenBank/DDBJ databases">
        <title>Genome-based taxonomic framework of Microbacterium strains isolated from marine environment, the description of four new species and reclassification of four preexisting species.</title>
        <authorList>
            <person name="Lee S.D."/>
            <person name="Kim S.-M."/>
            <person name="Byeon Y.-S."/>
            <person name="Yang H.L."/>
            <person name="Kim I.S."/>
        </authorList>
    </citation>
    <scope>NUCLEOTIDE SEQUENCE [LARGE SCALE GENOMIC DNA]</scope>
    <source>
        <strain evidence="8 9">SSW1-49</strain>
    </source>
</reference>
<feature type="transmembrane region" description="Helical" evidence="3">
    <location>
        <begin position="782"/>
        <end position="803"/>
    </location>
</feature>
<evidence type="ECO:0000256" key="1">
    <source>
        <dbReference type="ARBA" id="ARBA00022801"/>
    </source>
</evidence>
<keyword evidence="3" id="KW-0472">Membrane</keyword>
<accession>A0ABT0FAR6</accession>
<sequence length="811" mass="81732">MLAVAAGLLTAVNPVAGPVPASAAPGDAFDPTAPAIFIAQNSPSQLQRSQTLEDGSFVFSDEGGTAPVGYNAIGFNEADNFIYAMVTGNATPGIPLGSLVRVGQGGTVTRVGTAVYTHPATGSTRFFSGAFNPADGLFYISDFGPNTTVHALDVATGAVVSTIDLGVQPGVQDFAFKDGFAWGANNAGDLRRIDVATGSITVFPGVMPAATDGYGGVWNFGNGNLGFSANATGDVTQLEITDGATTTPGFQIISTVPGPGSDFNDGTAIPGLPTDLAIAKEVPATHESGERISYEITVTNNGAGESSGWTVSDTLPAGLSNPAVVGGFTVDVSGNTVTVSGGRLDPGESTSFQIEADSAAPVGSCLSNTATVLGNEQDPVAGNDAATAVTCVPALPVASFAIEKSVEPEVARPGDVVTYNITVENTGEVAYTDDDPASFADDLSDVLDDAVYNDDVSAGGAVDGDLLTWAGPLDVGETLQVTYSVTVDDPVGGDFSLRNVVTPAAVGGACVDDGCGTDTAVAAYSVEKTADVQDVVGGGEVGYEVTVTNIGQVPYTADAPASFIDDLSGVLDDATYNGDASAGAVVIGDELSWSGALGIGESVTVTYSVTVDRSENGDRILRNTVVADGPGGTCAEPGACRTETSVASYEVRKQASVERAAVGDTVRFTITVTNTGDVPYTADTPASFTDDLTGVLRLGTYDGFASGGADYDEPVLSWAGALDVGETATVTYAVTVERAGELRNVVTTPKGAGANCPAGSLDEDCVAVTTVFPSGLAATGGAAWIGGGVLGAVLLGAGLWFTVRRRAVRQG</sequence>
<dbReference type="EMBL" id="JAHWXN010000001">
    <property type="protein sequence ID" value="MCK2034784.1"/>
    <property type="molecule type" value="Genomic_DNA"/>
</dbReference>
<feature type="chain" id="PRO_5047292898" evidence="4">
    <location>
        <begin position="24"/>
        <end position="811"/>
    </location>
</feature>
<dbReference type="Pfam" id="PF01345">
    <property type="entry name" value="DUF11"/>
    <property type="match status" value="2"/>
</dbReference>
<evidence type="ECO:0000256" key="3">
    <source>
        <dbReference type="SAM" id="Phobius"/>
    </source>
</evidence>
<dbReference type="InterPro" id="IPR008965">
    <property type="entry name" value="CBM2/CBM3_carb-bd_dom_sf"/>
</dbReference>
<evidence type="ECO:0000259" key="7">
    <source>
        <dbReference type="Pfam" id="PF25549"/>
    </source>
</evidence>
<dbReference type="InterPro" id="IPR001434">
    <property type="entry name" value="OmcB-like_DUF11"/>
</dbReference>
<proteinExistence type="predicted"/>
<dbReference type="Gene3D" id="2.60.40.290">
    <property type="match status" value="1"/>
</dbReference>
<dbReference type="SUPFAM" id="SSF63825">
    <property type="entry name" value="YWTD domain"/>
    <property type="match status" value="1"/>
</dbReference>
<feature type="domain" description="DUF7927" evidence="7">
    <location>
        <begin position="402"/>
        <end position="505"/>
    </location>
</feature>
<feature type="domain" description="DUF7927" evidence="7">
    <location>
        <begin position="525"/>
        <end position="637"/>
    </location>
</feature>
<dbReference type="RefSeq" id="WP_247628243.1">
    <property type="nucleotide sequence ID" value="NZ_JAHWXN010000001.1"/>
</dbReference>
<dbReference type="InterPro" id="IPR013783">
    <property type="entry name" value="Ig-like_fold"/>
</dbReference>
<dbReference type="InterPro" id="IPR054215">
    <property type="entry name" value="DUF6923"/>
</dbReference>
<dbReference type="Gene3D" id="2.60.40.10">
    <property type="entry name" value="Immunoglobulins"/>
    <property type="match status" value="1"/>
</dbReference>
<protein>
    <submittedName>
        <fullName evidence="8">DUF11 domain-containing protein</fullName>
    </submittedName>
</protein>
<organism evidence="8 9">
    <name type="scientific">Microbacterium croceum</name>
    <dbReference type="NCBI Taxonomy" id="2851645"/>
    <lineage>
        <taxon>Bacteria</taxon>
        <taxon>Bacillati</taxon>
        <taxon>Actinomycetota</taxon>
        <taxon>Actinomycetes</taxon>
        <taxon>Micrococcales</taxon>
        <taxon>Microbacteriaceae</taxon>
        <taxon>Microbacterium</taxon>
    </lineage>
</organism>
<keyword evidence="2" id="KW-0326">Glycosidase</keyword>
<evidence type="ECO:0000256" key="2">
    <source>
        <dbReference type="ARBA" id="ARBA00023295"/>
    </source>
</evidence>
<feature type="signal peptide" evidence="4">
    <location>
        <begin position="1"/>
        <end position="23"/>
    </location>
</feature>
<feature type="domain" description="DUF11" evidence="5">
    <location>
        <begin position="650"/>
        <end position="748"/>
    </location>
</feature>